<dbReference type="GO" id="GO:0005886">
    <property type="term" value="C:plasma membrane"/>
    <property type="evidence" value="ECO:0007669"/>
    <property type="project" value="TreeGrafter"/>
</dbReference>
<evidence type="ECO:0000313" key="6">
    <source>
        <dbReference type="Proteomes" id="UP000565262"/>
    </source>
</evidence>
<dbReference type="Gene3D" id="3.30.450.20">
    <property type="entry name" value="PAS domain"/>
    <property type="match status" value="1"/>
</dbReference>
<dbReference type="CDD" id="cd01949">
    <property type="entry name" value="GGDEF"/>
    <property type="match status" value="1"/>
</dbReference>
<evidence type="ECO:0000259" key="4">
    <source>
        <dbReference type="PROSITE" id="PS50887"/>
    </source>
</evidence>
<dbReference type="RefSeq" id="WP_182808418.1">
    <property type="nucleotide sequence ID" value="NZ_JACJFM010000008.1"/>
</dbReference>
<name>A0A839IQB8_9GAMM</name>
<dbReference type="InterPro" id="IPR000160">
    <property type="entry name" value="GGDEF_dom"/>
</dbReference>
<reference evidence="5 6" key="1">
    <citation type="submission" date="2020-08" db="EMBL/GenBank/DDBJ databases">
        <title>Oceanospirillum sp. nov. isolated from marine sediment.</title>
        <authorList>
            <person name="Ji X."/>
        </authorList>
    </citation>
    <scope>NUCLEOTIDE SEQUENCE [LARGE SCALE GENOMIC DNA]</scope>
    <source>
        <strain evidence="5 6">D5</strain>
    </source>
</reference>
<proteinExistence type="predicted"/>
<dbReference type="PANTHER" id="PTHR45138">
    <property type="entry name" value="REGULATORY COMPONENTS OF SENSORY TRANSDUCTION SYSTEM"/>
    <property type="match status" value="1"/>
</dbReference>
<sequence length="299" mass="33898">MILDQELSITFINQWLDNAFIHPYPLQDKKLLEVFPELADQRIHQCIQQALEQGLPSILSPGLNQAPLPLCHKCNCIHDNGEQSVFAQMIRIQPMEQNDQRYCMLEIQDVSTMMRREKLLNEQAEKLNRMALTDELTGIANRRHFNGLLEKAVNQTIQQNQPMSLIFFDIDFFKPFNDNLGHQAGDQCLARITRQLSSELESSGFHLARYGGEEFCIIMPDTEPEQASRMAECYRNHVEQLSISHPASKISDVVTASFGVAGFRAGQTDTFTGLILKADNALYRAKTSGRNRVVLSGKT</sequence>
<dbReference type="EC" id="2.7.7.65" evidence="2"/>
<dbReference type="SMART" id="SM00267">
    <property type="entry name" value="GGDEF"/>
    <property type="match status" value="1"/>
</dbReference>
<dbReference type="AlphaFoldDB" id="A0A839IQB8"/>
<dbReference type="GO" id="GO:0043709">
    <property type="term" value="P:cell adhesion involved in single-species biofilm formation"/>
    <property type="evidence" value="ECO:0007669"/>
    <property type="project" value="TreeGrafter"/>
</dbReference>
<dbReference type="GO" id="GO:1902201">
    <property type="term" value="P:negative regulation of bacterial-type flagellum-dependent cell motility"/>
    <property type="evidence" value="ECO:0007669"/>
    <property type="project" value="TreeGrafter"/>
</dbReference>
<dbReference type="InterPro" id="IPR050469">
    <property type="entry name" value="Diguanylate_Cyclase"/>
</dbReference>
<evidence type="ECO:0000256" key="1">
    <source>
        <dbReference type="ARBA" id="ARBA00001946"/>
    </source>
</evidence>
<dbReference type="Gene3D" id="3.30.70.270">
    <property type="match status" value="1"/>
</dbReference>
<dbReference type="PANTHER" id="PTHR45138:SF9">
    <property type="entry name" value="DIGUANYLATE CYCLASE DGCM-RELATED"/>
    <property type="match status" value="1"/>
</dbReference>
<organism evidence="5 6">
    <name type="scientific">Oceanospirillum sediminis</name>
    <dbReference type="NCBI Taxonomy" id="2760088"/>
    <lineage>
        <taxon>Bacteria</taxon>
        <taxon>Pseudomonadati</taxon>
        <taxon>Pseudomonadota</taxon>
        <taxon>Gammaproteobacteria</taxon>
        <taxon>Oceanospirillales</taxon>
        <taxon>Oceanospirillaceae</taxon>
        <taxon>Oceanospirillum</taxon>
    </lineage>
</organism>
<feature type="domain" description="GGDEF" evidence="4">
    <location>
        <begin position="161"/>
        <end position="298"/>
    </location>
</feature>
<comment type="cofactor">
    <cofactor evidence="1">
        <name>Mg(2+)</name>
        <dbReference type="ChEBI" id="CHEBI:18420"/>
    </cofactor>
</comment>
<dbReference type="GO" id="GO:0052621">
    <property type="term" value="F:diguanylate cyclase activity"/>
    <property type="evidence" value="ECO:0007669"/>
    <property type="project" value="UniProtKB-EC"/>
</dbReference>
<dbReference type="NCBIfam" id="TIGR00254">
    <property type="entry name" value="GGDEF"/>
    <property type="match status" value="1"/>
</dbReference>
<dbReference type="EMBL" id="JACJFM010000008">
    <property type="protein sequence ID" value="MBB1486637.1"/>
    <property type="molecule type" value="Genomic_DNA"/>
</dbReference>
<dbReference type="SUPFAM" id="SSF55073">
    <property type="entry name" value="Nucleotide cyclase"/>
    <property type="match status" value="1"/>
</dbReference>
<accession>A0A839IQB8</accession>
<comment type="caution">
    <text evidence="5">The sequence shown here is derived from an EMBL/GenBank/DDBJ whole genome shotgun (WGS) entry which is preliminary data.</text>
</comment>
<dbReference type="Proteomes" id="UP000565262">
    <property type="component" value="Unassembled WGS sequence"/>
</dbReference>
<dbReference type="InterPro" id="IPR029787">
    <property type="entry name" value="Nucleotide_cyclase"/>
</dbReference>
<dbReference type="PROSITE" id="PS50887">
    <property type="entry name" value="GGDEF"/>
    <property type="match status" value="1"/>
</dbReference>
<protein>
    <recommendedName>
        <fullName evidence="2">diguanylate cyclase</fullName>
        <ecNumber evidence="2">2.7.7.65</ecNumber>
    </recommendedName>
</protein>
<keyword evidence="6" id="KW-1185">Reference proteome</keyword>
<comment type="catalytic activity">
    <reaction evidence="3">
        <text>2 GTP = 3',3'-c-di-GMP + 2 diphosphate</text>
        <dbReference type="Rhea" id="RHEA:24898"/>
        <dbReference type="ChEBI" id="CHEBI:33019"/>
        <dbReference type="ChEBI" id="CHEBI:37565"/>
        <dbReference type="ChEBI" id="CHEBI:58805"/>
        <dbReference type="EC" id="2.7.7.65"/>
    </reaction>
</comment>
<evidence type="ECO:0000313" key="5">
    <source>
        <dbReference type="EMBL" id="MBB1486637.1"/>
    </source>
</evidence>
<dbReference type="Pfam" id="PF00990">
    <property type="entry name" value="GGDEF"/>
    <property type="match status" value="1"/>
</dbReference>
<evidence type="ECO:0000256" key="3">
    <source>
        <dbReference type="ARBA" id="ARBA00034247"/>
    </source>
</evidence>
<gene>
    <name evidence="5" type="ORF">H4O21_08440</name>
</gene>
<evidence type="ECO:0000256" key="2">
    <source>
        <dbReference type="ARBA" id="ARBA00012528"/>
    </source>
</evidence>
<dbReference type="InterPro" id="IPR043128">
    <property type="entry name" value="Rev_trsase/Diguanyl_cyclase"/>
</dbReference>
<dbReference type="FunFam" id="3.30.70.270:FF:000001">
    <property type="entry name" value="Diguanylate cyclase domain protein"/>
    <property type="match status" value="1"/>
</dbReference>